<organism evidence="1 2">
    <name type="scientific">Diphasiastrum complanatum</name>
    <name type="common">Issler's clubmoss</name>
    <name type="synonym">Lycopodium complanatum</name>
    <dbReference type="NCBI Taxonomy" id="34168"/>
    <lineage>
        <taxon>Eukaryota</taxon>
        <taxon>Viridiplantae</taxon>
        <taxon>Streptophyta</taxon>
        <taxon>Embryophyta</taxon>
        <taxon>Tracheophyta</taxon>
        <taxon>Lycopodiopsida</taxon>
        <taxon>Lycopodiales</taxon>
        <taxon>Lycopodiaceae</taxon>
        <taxon>Lycopodioideae</taxon>
        <taxon>Diphasiastrum</taxon>
    </lineage>
</organism>
<evidence type="ECO:0000313" key="1">
    <source>
        <dbReference type="EMBL" id="KAJ7515005.1"/>
    </source>
</evidence>
<comment type="caution">
    <text evidence="1">The sequence shown here is derived from an EMBL/GenBank/DDBJ whole genome shotgun (WGS) entry which is preliminary data.</text>
</comment>
<proteinExistence type="predicted"/>
<gene>
    <name evidence="1" type="ORF">O6H91_23G068200</name>
</gene>
<reference evidence="2" key="1">
    <citation type="journal article" date="2024" name="Proc. Natl. Acad. Sci. U.S.A.">
        <title>Extraordinary preservation of gene collinearity over three hundred million years revealed in homosporous lycophytes.</title>
        <authorList>
            <person name="Li C."/>
            <person name="Wickell D."/>
            <person name="Kuo L.Y."/>
            <person name="Chen X."/>
            <person name="Nie B."/>
            <person name="Liao X."/>
            <person name="Peng D."/>
            <person name="Ji J."/>
            <person name="Jenkins J."/>
            <person name="Williams M."/>
            <person name="Shu S."/>
            <person name="Plott C."/>
            <person name="Barry K."/>
            <person name="Rajasekar S."/>
            <person name="Grimwood J."/>
            <person name="Han X."/>
            <person name="Sun S."/>
            <person name="Hou Z."/>
            <person name="He W."/>
            <person name="Dai G."/>
            <person name="Sun C."/>
            <person name="Schmutz J."/>
            <person name="Leebens-Mack J.H."/>
            <person name="Li F.W."/>
            <person name="Wang L."/>
        </authorList>
    </citation>
    <scope>NUCLEOTIDE SEQUENCE [LARGE SCALE GENOMIC DNA]</scope>
    <source>
        <strain evidence="2">cv. PW_Plant_1</strain>
    </source>
</reference>
<accession>A0ACC2ABT6</accession>
<dbReference type="EMBL" id="CM055114">
    <property type="protein sequence ID" value="KAJ7515005.1"/>
    <property type="molecule type" value="Genomic_DNA"/>
</dbReference>
<evidence type="ECO:0000313" key="2">
    <source>
        <dbReference type="Proteomes" id="UP001162992"/>
    </source>
</evidence>
<sequence>MQDNLSGAAAMESIYSSNPMDSVIKLRDHPLRQRDMVRIGCGAGFAGDRPSAALKLLKKIKRLHYMILECLAERTFVDRYEAMTAGGMGYDPRISMWMELLLPEAVKHGVCIITNMGAMDPLGAQNQVLKTATNLGLSIHVAIAHEIFGPNDVQGCSTYLGAAPIVHALEKGKPNVIITTRMADAALFLGPMIFELGWNWNDYQKLAQGTLAGHLLECGCQLTGGYFMHPADPHRNISSEVLLDVSLPYAEVNYAGDIIVAKAESSGGELSIATCTQQLLYEMDDPAAYVTPDVVINIKNVTFQPLTKDTVIVKGAEPSEGRSPDMLLRLEPMPCGWKGWGEISYGGPGCKERAATSDLLVRSWMEEAFPGSSSCILSYAIGHNSLHIQSIFLSETAGPEAPEVRLRLDGLFDSQMKAVRFTQEFEALYTNGPAGGGGISTGYKKGTSLNKRFVPRNEVFWQTRILSNICTATTIQSAPLKTLEALEQLDVESFESISPENKIFENNSPLLRPLPSGITVPLYQLAHGRTGDKGDRLNISLIPHIPSDLVRMQKVITKEWVKAVMGLLFANVYNAIQHQEPIAHLTYGTFAIPDPMLYLEVDIYELKGVSALNIVVNCVLDGGVNCSRRIDRHGKTLSDLFLCQVITLP</sequence>
<protein>
    <submittedName>
        <fullName evidence="1">Uncharacterized protein</fullName>
    </submittedName>
</protein>
<name>A0ACC2ABT6_DIPCM</name>
<dbReference type="Proteomes" id="UP001162992">
    <property type="component" value="Chromosome 23"/>
</dbReference>
<keyword evidence="2" id="KW-1185">Reference proteome</keyword>